<evidence type="ECO:0000313" key="2">
    <source>
        <dbReference type="Proteomes" id="UP000095287"/>
    </source>
</evidence>
<feature type="compositionally biased region" description="Basic and acidic residues" evidence="1">
    <location>
        <begin position="33"/>
        <end position="56"/>
    </location>
</feature>
<dbReference type="WBParaSite" id="L893_g28477.t1">
    <property type="protein sequence ID" value="L893_g28477.t1"/>
    <property type="gene ID" value="L893_g28477"/>
</dbReference>
<protein>
    <submittedName>
        <fullName evidence="3">Uncharacterized protein</fullName>
    </submittedName>
</protein>
<keyword evidence="2" id="KW-1185">Reference proteome</keyword>
<evidence type="ECO:0000313" key="3">
    <source>
        <dbReference type="WBParaSite" id="L893_g28477.t1"/>
    </source>
</evidence>
<feature type="region of interest" description="Disordered" evidence="1">
    <location>
        <begin position="23"/>
        <end position="188"/>
    </location>
</feature>
<proteinExistence type="predicted"/>
<reference evidence="3" key="1">
    <citation type="submission" date="2016-11" db="UniProtKB">
        <authorList>
            <consortium name="WormBaseParasite"/>
        </authorList>
    </citation>
    <scope>IDENTIFICATION</scope>
</reference>
<feature type="compositionally biased region" description="Basic and acidic residues" evidence="1">
    <location>
        <begin position="143"/>
        <end position="156"/>
    </location>
</feature>
<organism evidence="2 3">
    <name type="scientific">Steinernema glaseri</name>
    <dbReference type="NCBI Taxonomy" id="37863"/>
    <lineage>
        <taxon>Eukaryota</taxon>
        <taxon>Metazoa</taxon>
        <taxon>Ecdysozoa</taxon>
        <taxon>Nematoda</taxon>
        <taxon>Chromadorea</taxon>
        <taxon>Rhabditida</taxon>
        <taxon>Tylenchina</taxon>
        <taxon>Panagrolaimomorpha</taxon>
        <taxon>Strongyloidoidea</taxon>
        <taxon>Steinernematidae</taxon>
        <taxon>Steinernema</taxon>
    </lineage>
</organism>
<name>A0A1I7ZPC0_9BILA</name>
<feature type="compositionally biased region" description="Basic and acidic residues" evidence="1">
    <location>
        <begin position="81"/>
        <end position="96"/>
    </location>
</feature>
<sequence>MFSGTQRSELYCPLNPQRSESALTVAVDQVAPRVDDVDGDKKRREEGGEGDDRPADGFDPTLGGDEWRPEYTDGFDPTFGGDERGPEYSNPMHDESDAAEVVEDAGAVGDHGAHQKAPLEGQGVGQGAGAEEDPEDGVGHVGHGRDDDAKEKERQELAVLGDLGHGHLGQRAPEEEERGHAGHQWQTVRDYAPGTAAVAFKDRRVLYEAWSHGRDASRLRRGLITRSAETKLGELKKVSKLWDRRRSLFPTCHPDDVTQPMDLEGKLSSSNEKQDRIGHATVEFQESSGKQDRIGHATVEFQKWCEAKIHRTSPTDSHVLLQSFAQEAVDPHVASRSGPDDAESSSQALTLVPTIPEYKNQVDLDTESMSQALTLVPTIPEYKNVCSLACPQTKST</sequence>
<dbReference type="Proteomes" id="UP000095287">
    <property type="component" value="Unplaced"/>
</dbReference>
<accession>A0A1I7ZPC0</accession>
<evidence type="ECO:0000256" key="1">
    <source>
        <dbReference type="SAM" id="MobiDB-lite"/>
    </source>
</evidence>
<dbReference type="AlphaFoldDB" id="A0A1I7ZPC0"/>